<keyword evidence="8" id="KW-0808">Transferase</keyword>
<dbReference type="CDD" id="cd17541">
    <property type="entry name" value="REC_CheB-like"/>
    <property type="match status" value="1"/>
</dbReference>
<dbReference type="PANTHER" id="PTHR42872:SF6">
    <property type="entry name" value="PROTEIN-GLUTAMATE METHYLESTERASE_PROTEIN-GLUTAMINE GLUTAMINASE"/>
    <property type="match status" value="1"/>
</dbReference>
<feature type="active site" evidence="3 4">
    <location>
        <position position="196"/>
    </location>
</feature>
<accession>A0ABX8RCL4</accession>
<feature type="domain" description="Response regulatory" evidence="6">
    <location>
        <begin position="3"/>
        <end position="121"/>
    </location>
</feature>
<dbReference type="PROSITE" id="PS50122">
    <property type="entry name" value="CHEB"/>
    <property type="match status" value="1"/>
</dbReference>
<comment type="subcellular location">
    <subcellularLocation>
        <location evidence="3">Cytoplasm</location>
    </subcellularLocation>
</comment>
<feature type="modified residue" description="4-aspartylphosphate" evidence="3 5">
    <location>
        <position position="54"/>
    </location>
</feature>
<dbReference type="InterPro" id="IPR008248">
    <property type="entry name" value="CheB-like"/>
</dbReference>
<evidence type="ECO:0000259" key="6">
    <source>
        <dbReference type="PROSITE" id="PS50110"/>
    </source>
</evidence>
<dbReference type="EC" id="3.5.1.44" evidence="3"/>
<keyword evidence="8" id="KW-0489">Methyltransferase</keyword>
<dbReference type="SMART" id="SM00448">
    <property type="entry name" value="REC"/>
    <property type="match status" value="1"/>
</dbReference>
<dbReference type="InterPro" id="IPR001789">
    <property type="entry name" value="Sig_transdc_resp-reg_receiver"/>
</dbReference>
<evidence type="ECO:0000256" key="2">
    <source>
        <dbReference type="ARBA" id="ARBA00022500"/>
    </source>
</evidence>
<keyword evidence="3 4" id="KW-0378">Hydrolase</keyword>
<name>A0ABX8RCL4_9CLOT</name>
<evidence type="ECO:0000256" key="3">
    <source>
        <dbReference type="HAMAP-Rule" id="MF_00099"/>
    </source>
</evidence>
<sequence length="343" mass="37873">MIKVLVVDDSPTIQALIKHILNSDKDIHVMGVANNGEEAIQFIEQNKPDVITMDISMPIMDGFEATRRIMETNPIPIIVITGLFNSQDIDRTFQAMEAGAVSVIEKPAGITYPDFDKASKNIVETVKLMSEIKVIKRKANYKKKKRNLLNAQKLINICPDIKIAAIGVSTGGPSVLQTIFSKLPANIKIPILVVQHIAPGFLDGLVDWLSKFTEYPIHIASQGEKALPGHIYFAPDGFHMEIRYNEQIFLNCDEKKNGVRPTVSYLFRSIANYYGKNAMAILLTGMGKDGAEELKILKDKGAITVVQDKETSVVYGMPGEAVKLNAATYILSPEKIADLFGKI</sequence>
<comment type="catalytic activity">
    <reaction evidence="3">
        <text>[protein]-L-glutamate 5-O-methyl ester + H2O = L-glutamyl-[protein] + methanol + H(+)</text>
        <dbReference type="Rhea" id="RHEA:23236"/>
        <dbReference type="Rhea" id="RHEA-COMP:10208"/>
        <dbReference type="Rhea" id="RHEA-COMP:10311"/>
        <dbReference type="ChEBI" id="CHEBI:15377"/>
        <dbReference type="ChEBI" id="CHEBI:15378"/>
        <dbReference type="ChEBI" id="CHEBI:17790"/>
        <dbReference type="ChEBI" id="CHEBI:29973"/>
        <dbReference type="ChEBI" id="CHEBI:82795"/>
        <dbReference type="EC" id="3.1.1.61"/>
    </reaction>
</comment>
<feature type="active site" evidence="3 4">
    <location>
        <position position="169"/>
    </location>
</feature>
<dbReference type="HAMAP" id="MF_00099">
    <property type="entry name" value="CheB_chemtxs"/>
    <property type="match status" value="1"/>
</dbReference>
<dbReference type="PIRSF" id="PIRSF000876">
    <property type="entry name" value="RR_chemtxs_CheB"/>
    <property type="match status" value="1"/>
</dbReference>
<evidence type="ECO:0000256" key="5">
    <source>
        <dbReference type="PROSITE-ProRule" id="PRU00169"/>
    </source>
</evidence>
<dbReference type="RefSeq" id="WP_218282886.1">
    <property type="nucleotide sequence ID" value="NZ_CP078093.1"/>
</dbReference>
<evidence type="ECO:0000259" key="7">
    <source>
        <dbReference type="PROSITE" id="PS50122"/>
    </source>
</evidence>
<comment type="PTM">
    <text evidence="3">Phosphorylated by CheA. Phosphorylation of the N-terminal regulatory domain activates the methylesterase activity.</text>
</comment>
<comment type="function">
    <text evidence="3">Involved in chemotaxis. Part of a chemotaxis signal transduction system that modulates chemotaxis in response to various stimuli. Catalyzes the demethylation of specific methylglutamate residues introduced into the chemoreceptors (methyl-accepting chemotaxis proteins or MCP) by CheR. Also mediates the irreversible deamidation of specific glutamine residues to glutamic acid.</text>
</comment>
<evidence type="ECO:0000256" key="1">
    <source>
        <dbReference type="ARBA" id="ARBA00022490"/>
    </source>
</evidence>
<dbReference type="GO" id="GO:0032259">
    <property type="term" value="P:methylation"/>
    <property type="evidence" value="ECO:0007669"/>
    <property type="project" value="UniProtKB-KW"/>
</dbReference>
<comment type="similarity">
    <text evidence="3">Belongs to the CheB family.</text>
</comment>
<dbReference type="GO" id="GO:0008984">
    <property type="term" value="F:protein-glutamate methylesterase activity"/>
    <property type="evidence" value="ECO:0007669"/>
    <property type="project" value="UniProtKB-EC"/>
</dbReference>
<comment type="domain">
    <text evidence="3">Contains a C-terminal catalytic domain, and an N-terminal region which modulates catalytic activity.</text>
</comment>
<dbReference type="EMBL" id="CP078093">
    <property type="protein sequence ID" value="QXM06189.1"/>
    <property type="molecule type" value="Genomic_DNA"/>
</dbReference>
<keyword evidence="9" id="KW-1185">Reference proteome</keyword>
<dbReference type="PANTHER" id="PTHR42872">
    <property type="entry name" value="PROTEIN-GLUTAMATE METHYLESTERASE/PROTEIN-GLUTAMINE GLUTAMINASE"/>
    <property type="match status" value="1"/>
</dbReference>
<dbReference type="InterPro" id="IPR000673">
    <property type="entry name" value="Sig_transdc_resp-reg_Me-estase"/>
</dbReference>
<feature type="domain" description="CheB-type methylesterase" evidence="7">
    <location>
        <begin position="157"/>
        <end position="337"/>
    </location>
</feature>
<dbReference type="Proteomes" id="UP000886818">
    <property type="component" value="Chromosome"/>
</dbReference>
<dbReference type="GO" id="GO:0008168">
    <property type="term" value="F:methyltransferase activity"/>
    <property type="evidence" value="ECO:0007669"/>
    <property type="project" value="UniProtKB-KW"/>
</dbReference>
<dbReference type="EC" id="3.1.1.61" evidence="3"/>
<evidence type="ECO:0000313" key="9">
    <source>
        <dbReference type="Proteomes" id="UP000886818"/>
    </source>
</evidence>
<dbReference type="NCBIfam" id="NF001965">
    <property type="entry name" value="PRK00742.1"/>
    <property type="match status" value="1"/>
</dbReference>
<keyword evidence="2 3" id="KW-0145">Chemotaxis</keyword>
<dbReference type="CDD" id="cd16432">
    <property type="entry name" value="CheB_Rec"/>
    <property type="match status" value="1"/>
</dbReference>
<evidence type="ECO:0000313" key="8">
    <source>
        <dbReference type="EMBL" id="QXM06189.1"/>
    </source>
</evidence>
<keyword evidence="3 5" id="KW-0597">Phosphoprotein</keyword>
<dbReference type="Pfam" id="PF00072">
    <property type="entry name" value="Response_reg"/>
    <property type="match status" value="1"/>
</dbReference>
<organism evidence="8 9">
    <name type="scientific">Crassaminicella indica</name>
    <dbReference type="NCBI Taxonomy" id="2855394"/>
    <lineage>
        <taxon>Bacteria</taxon>
        <taxon>Bacillati</taxon>
        <taxon>Bacillota</taxon>
        <taxon>Clostridia</taxon>
        <taxon>Eubacteriales</taxon>
        <taxon>Clostridiaceae</taxon>
        <taxon>Crassaminicella</taxon>
    </lineage>
</organism>
<protein>
    <recommendedName>
        <fullName evidence="3">Protein-glutamate methylesterase/protein-glutamine glutaminase</fullName>
        <ecNumber evidence="3">3.1.1.61</ecNumber>
        <ecNumber evidence="3">3.5.1.44</ecNumber>
    </recommendedName>
</protein>
<comment type="catalytic activity">
    <reaction evidence="3">
        <text>L-glutaminyl-[protein] + H2O = L-glutamyl-[protein] + NH4(+)</text>
        <dbReference type="Rhea" id="RHEA:16441"/>
        <dbReference type="Rhea" id="RHEA-COMP:10207"/>
        <dbReference type="Rhea" id="RHEA-COMP:10208"/>
        <dbReference type="ChEBI" id="CHEBI:15377"/>
        <dbReference type="ChEBI" id="CHEBI:28938"/>
        <dbReference type="ChEBI" id="CHEBI:29973"/>
        <dbReference type="ChEBI" id="CHEBI:30011"/>
        <dbReference type="EC" id="3.5.1.44"/>
    </reaction>
</comment>
<dbReference type="PROSITE" id="PS50110">
    <property type="entry name" value="RESPONSE_REGULATORY"/>
    <property type="match status" value="1"/>
</dbReference>
<feature type="active site" evidence="3 4">
    <location>
        <position position="289"/>
    </location>
</feature>
<reference evidence="8" key="1">
    <citation type="submission" date="2021-07" db="EMBL/GenBank/DDBJ databases">
        <title>Complete genome sequence of Crassaminicella sp. 143-21, isolated from a deep-sea hydrothermal vent.</title>
        <authorList>
            <person name="Li X."/>
        </authorList>
    </citation>
    <scope>NUCLEOTIDE SEQUENCE</scope>
    <source>
        <strain evidence="8">143-21</strain>
    </source>
</reference>
<gene>
    <name evidence="3 8" type="primary">cheB</name>
    <name evidence="8" type="ORF">KVH43_12715</name>
</gene>
<dbReference type="Pfam" id="PF01339">
    <property type="entry name" value="CheB_methylest"/>
    <property type="match status" value="1"/>
</dbReference>
<evidence type="ECO:0000256" key="4">
    <source>
        <dbReference type="PROSITE-ProRule" id="PRU00050"/>
    </source>
</evidence>
<keyword evidence="1 3" id="KW-0963">Cytoplasm</keyword>
<proteinExistence type="inferred from homology"/>